<comment type="caution">
    <text evidence="1">The sequence shown here is derived from an EMBL/GenBank/DDBJ whole genome shotgun (WGS) entry which is preliminary data.</text>
</comment>
<evidence type="ECO:0000313" key="1">
    <source>
        <dbReference type="EMBL" id="CAI9922219.1"/>
    </source>
</evidence>
<reference evidence="2 3" key="2">
    <citation type="submission" date="2024-07" db="EMBL/GenBank/DDBJ databases">
        <authorList>
            <person name="Akdeniz Z."/>
        </authorList>
    </citation>
    <scope>NUCLEOTIDE SEQUENCE [LARGE SCALE GENOMIC DNA]</scope>
</reference>
<dbReference type="Proteomes" id="UP001642409">
    <property type="component" value="Unassembled WGS sequence"/>
</dbReference>
<name>A0AA86NME2_9EUKA</name>
<keyword evidence="3" id="KW-1185">Reference proteome</keyword>
<organism evidence="1">
    <name type="scientific">Hexamita inflata</name>
    <dbReference type="NCBI Taxonomy" id="28002"/>
    <lineage>
        <taxon>Eukaryota</taxon>
        <taxon>Metamonada</taxon>
        <taxon>Diplomonadida</taxon>
        <taxon>Hexamitidae</taxon>
        <taxon>Hexamitinae</taxon>
        <taxon>Hexamita</taxon>
    </lineage>
</organism>
<reference evidence="1" key="1">
    <citation type="submission" date="2023-06" db="EMBL/GenBank/DDBJ databases">
        <authorList>
            <person name="Kurt Z."/>
        </authorList>
    </citation>
    <scope>NUCLEOTIDE SEQUENCE</scope>
</reference>
<accession>A0AA86NME2</accession>
<gene>
    <name evidence="2" type="ORF">HINF_LOCUS10981</name>
    <name evidence="1" type="ORF">HINF_LOCUS9864</name>
</gene>
<protein>
    <submittedName>
        <fullName evidence="2">Hypothetical_protein</fullName>
    </submittedName>
</protein>
<dbReference type="EMBL" id="CAXDID020000024">
    <property type="protein sequence ID" value="CAL5989691.1"/>
    <property type="molecule type" value="Genomic_DNA"/>
</dbReference>
<evidence type="ECO:0000313" key="2">
    <source>
        <dbReference type="EMBL" id="CAL5989691.1"/>
    </source>
</evidence>
<proteinExistence type="predicted"/>
<dbReference type="AlphaFoldDB" id="A0AA86NME2"/>
<dbReference type="EMBL" id="CATOUU010000248">
    <property type="protein sequence ID" value="CAI9922219.1"/>
    <property type="molecule type" value="Genomic_DNA"/>
</dbReference>
<evidence type="ECO:0000313" key="3">
    <source>
        <dbReference type="Proteomes" id="UP001642409"/>
    </source>
</evidence>
<sequence>MAGTKREMIIIFLNLKPTDDIAGQSEDKSYCVGIYSYNNFGLDQQMERVSQTYVSRAKGQSNNFLSFSIQVDFNGDLNDLFMIRQFEIENRSYQAKPTKKQIITSKNMMHIFVENEKIQQMKHKTAFKNFKREINDLIYKMTAEQISKTAKIIQLFQIEKRTE</sequence>